<comment type="caution">
    <text evidence="1">The sequence shown here is derived from an EMBL/GenBank/DDBJ whole genome shotgun (WGS) entry which is preliminary data.</text>
</comment>
<protein>
    <submittedName>
        <fullName evidence="1">Uncharacterized protein</fullName>
    </submittedName>
</protein>
<evidence type="ECO:0000313" key="1">
    <source>
        <dbReference type="EMBL" id="OLN22568.1"/>
    </source>
</evidence>
<dbReference type="Proteomes" id="UP000185568">
    <property type="component" value="Unassembled WGS sequence"/>
</dbReference>
<dbReference type="STRING" id="1714264.BTO30_08755"/>
<evidence type="ECO:0000313" key="2">
    <source>
        <dbReference type="Proteomes" id="UP000185568"/>
    </source>
</evidence>
<organism evidence="1 2">
    <name type="scientific">Domibacillus antri</name>
    <dbReference type="NCBI Taxonomy" id="1714264"/>
    <lineage>
        <taxon>Bacteria</taxon>
        <taxon>Bacillati</taxon>
        <taxon>Bacillota</taxon>
        <taxon>Bacilli</taxon>
        <taxon>Bacillales</taxon>
        <taxon>Bacillaceae</taxon>
        <taxon>Domibacillus</taxon>
    </lineage>
</organism>
<dbReference type="RefSeq" id="WP_075398349.1">
    <property type="nucleotide sequence ID" value="NZ_MSDU01000016.1"/>
</dbReference>
<keyword evidence="2" id="KW-1185">Reference proteome</keyword>
<dbReference type="EMBL" id="MSDU01000016">
    <property type="protein sequence ID" value="OLN22568.1"/>
    <property type="molecule type" value="Genomic_DNA"/>
</dbReference>
<sequence>MRLFYIYVKEEKPVLSTGRKKCKEIAIEVFEELPKDGSFYVMQEYERLKGKTMRIGVKAEGAVRVEIKGSWGKEIPLSQSENEKNMWYEKSEIWMEDGFETKKESIFGINSCGEWTVTAYGENGSILSMAKAKIVPQTLTIEQYTVMQMEVKKMFEELAFTSAQPDERTKIKELDIALFPIEKLEKQLKKWAEWLE</sequence>
<accession>A0A1Q8Q5G5</accession>
<proteinExistence type="predicted"/>
<name>A0A1Q8Q5G5_9BACI</name>
<dbReference type="AlphaFoldDB" id="A0A1Q8Q5G5"/>
<reference evidence="1 2" key="1">
    <citation type="submission" date="2016-12" db="EMBL/GenBank/DDBJ databases">
        <title>Domibacillus antri genome sequencing.</title>
        <authorList>
            <person name="Verma A."/>
            <person name="Krishnamurthi S."/>
        </authorList>
    </citation>
    <scope>NUCLEOTIDE SEQUENCE [LARGE SCALE GENOMIC DNA]</scope>
    <source>
        <strain evidence="1 2">XD80</strain>
    </source>
</reference>
<gene>
    <name evidence="1" type="ORF">BTO30_08755</name>
</gene>